<evidence type="ECO:0000256" key="1">
    <source>
        <dbReference type="SAM" id="SignalP"/>
    </source>
</evidence>
<keyword evidence="1" id="KW-0732">Signal</keyword>
<dbReference type="RefSeq" id="WP_253235439.1">
    <property type="nucleotide sequence ID" value="NZ_JAMYJR010000001.1"/>
</dbReference>
<reference evidence="2 3" key="1">
    <citation type="submission" date="2022-06" db="EMBL/GenBank/DDBJ databases">
        <title>New Species of the Genus Actinoplanes, ActinopZanes ferrugineus.</title>
        <authorList>
            <person name="Ding P."/>
        </authorList>
    </citation>
    <scope>NUCLEOTIDE SEQUENCE [LARGE SCALE GENOMIC DNA]</scope>
    <source>
        <strain evidence="2 3">TRM88003</strain>
    </source>
</reference>
<evidence type="ECO:0000313" key="3">
    <source>
        <dbReference type="Proteomes" id="UP001523369"/>
    </source>
</evidence>
<comment type="caution">
    <text evidence="2">The sequence shown here is derived from an EMBL/GenBank/DDBJ whole genome shotgun (WGS) entry which is preliminary data.</text>
</comment>
<organism evidence="2 3">
    <name type="scientific">Paractinoplanes aksuensis</name>
    <dbReference type="NCBI Taxonomy" id="2939490"/>
    <lineage>
        <taxon>Bacteria</taxon>
        <taxon>Bacillati</taxon>
        <taxon>Actinomycetota</taxon>
        <taxon>Actinomycetes</taxon>
        <taxon>Micromonosporales</taxon>
        <taxon>Micromonosporaceae</taxon>
        <taxon>Paractinoplanes</taxon>
    </lineage>
</organism>
<gene>
    <name evidence="2" type="ORF">M1L60_01715</name>
</gene>
<dbReference type="EMBL" id="JAMYJR010000001">
    <property type="protein sequence ID" value="MCO8269303.1"/>
    <property type="molecule type" value="Genomic_DNA"/>
</dbReference>
<protein>
    <submittedName>
        <fullName evidence="2">Uncharacterized protein</fullName>
    </submittedName>
</protein>
<keyword evidence="3" id="KW-1185">Reference proteome</keyword>
<dbReference type="Gene3D" id="2.60.40.2700">
    <property type="match status" value="1"/>
</dbReference>
<sequence length="840" mass="88078">MRRWRAGRTAKILIAAGMALAVAVPSFLLTRTADAATAAPHTMPVDAADCTETALTGFGEAPADDLREGSCRRFTVTTYTAYLARASDADNRTLPSAVYSFGGSLACAVVWCDLGAGIYYLVADPGEPEPRTEPFRATVVNLLGPGCDATSAQGFSTAYRGTFSHQGEVQCLDMPEPSGRYQVTLPPGDPNRPMVQLIQNQNARMCTTATTAITDLTGCEVRIPQPTRLIVVVQDPRSTGDYQVAVQRTTGETGCAELPPGRPGAPGHATVPLSGGEFVTCFSLAPGGSGSQEVLTLDRVVGDGTASLSVYNYDGALVCRDDNAAAYQQIGCRLGDDRHMVVVRSATGSGQYRVSQVTGISAACATPASTAFGGPATAGSISVSGDVRCYRTPESSWIGATGDQPTVRYFDDDGALRTCSALPCRVPAAEVLATSAEPAEYRLDTWAVGPLFATPADCGIITDTTAYGFGPVTATLNAADRAHCVSVPVGSEDTFRLTVQNAEPYVINPDFSITRCAPSDATWLCSPKPQRVSNRALVAFVAGREGPLRAEAECVTLLCDEVHFGLGTSGDGSPLYTLTAGTTATLTIHGVALHQRDTVALTRYDKNVKPIVVRTVAPDRGSYTADIDLTGVEPGTYDIAVTSYAEPNRPLTYRSLVRVQPTSIAVSTKPSITGKAAVGLKVSVKTGVWSPAVTSYQYQWFANGVAIARTTGSSYPIPAAMRGKRLTVRVTGNRTGYKTTAATTAAVTVAYGAAPKATAKPKIVGTVKVAKTVKASVGAWTPKAASYRYEWRVNGKLVSTAASLKLAKAWAAKTLTLTVVAKRTGHSDGRAVSAGTKIKK</sequence>
<accession>A0ABT1DER1</accession>
<feature type="chain" id="PRO_5046900215" evidence="1">
    <location>
        <begin position="36"/>
        <end position="840"/>
    </location>
</feature>
<dbReference type="Proteomes" id="UP001523369">
    <property type="component" value="Unassembled WGS sequence"/>
</dbReference>
<evidence type="ECO:0000313" key="2">
    <source>
        <dbReference type="EMBL" id="MCO8269303.1"/>
    </source>
</evidence>
<proteinExistence type="predicted"/>
<name>A0ABT1DER1_9ACTN</name>
<feature type="signal peptide" evidence="1">
    <location>
        <begin position="1"/>
        <end position="35"/>
    </location>
</feature>